<keyword evidence="2" id="KW-1185">Reference proteome</keyword>
<organism evidence="1 2">
    <name type="scientific">Schistosoma margrebowiei</name>
    <dbReference type="NCBI Taxonomy" id="48269"/>
    <lineage>
        <taxon>Eukaryota</taxon>
        <taxon>Metazoa</taxon>
        <taxon>Spiralia</taxon>
        <taxon>Lophotrochozoa</taxon>
        <taxon>Platyhelminthes</taxon>
        <taxon>Trematoda</taxon>
        <taxon>Digenea</taxon>
        <taxon>Strigeidida</taxon>
        <taxon>Schistosomatoidea</taxon>
        <taxon>Schistosomatidae</taxon>
        <taxon>Schistosoma</taxon>
    </lineage>
</organism>
<sequence length="141" mass="16264">MTTSSLLLLSPSPLSTKSDEINKPNGYKILMKSSSVRLRLDNLPTRVQQYFNFTPSDKPSEFITVLSSDIQKMIRKTHCSVNFSNNLYRYMECSDNMEDRDDQSNSYRNEGIQLDVARNQRNPLDPNWTAKYRFGKDAAVL</sequence>
<protein>
    <submittedName>
        <fullName evidence="1">Uncharacterized protein</fullName>
    </submittedName>
</protein>
<proteinExistence type="predicted"/>
<evidence type="ECO:0000313" key="2">
    <source>
        <dbReference type="Proteomes" id="UP000277204"/>
    </source>
</evidence>
<dbReference type="EMBL" id="UZAI01000413">
    <property type="protein sequence ID" value="VDO52799.1"/>
    <property type="molecule type" value="Genomic_DNA"/>
</dbReference>
<name>A0A183LD85_9TREM</name>
<accession>A0A183LD85</accession>
<dbReference type="STRING" id="48269.A0A183LD85"/>
<dbReference type="AlphaFoldDB" id="A0A183LD85"/>
<gene>
    <name evidence="1" type="ORF">SMRZ_LOCUS1760</name>
</gene>
<reference evidence="1 2" key="1">
    <citation type="submission" date="2018-11" db="EMBL/GenBank/DDBJ databases">
        <authorList>
            <consortium name="Pathogen Informatics"/>
        </authorList>
    </citation>
    <scope>NUCLEOTIDE SEQUENCE [LARGE SCALE GENOMIC DNA]</scope>
    <source>
        <strain evidence="1 2">Zambia</strain>
    </source>
</reference>
<dbReference type="Proteomes" id="UP000277204">
    <property type="component" value="Unassembled WGS sequence"/>
</dbReference>
<evidence type="ECO:0000313" key="1">
    <source>
        <dbReference type="EMBL" id="VDO52799.1"/>
    </source>
</evidence>